<reference evidence="5" key="3">
    <citation type="submission" date="2025-09" db="UniProtKB">
        <authorList>
            <consortium name="Ensembl"/>
        </authorList>
    </citation>
    <scope>IDENTIFICATION</scope>
    <source>
        <strain evidence="5">Hd-rR</strain>
    </source>
</reference>
<dbReference type="GO" id="GO:0003924">
    <property type="term" value="F:GTPase activity"/>
    <property type="evidence" value="ECO:0000318"/>
    <property type="project" value="GO_Central"/>
</dbReference>
<comment type="subcellular location">
    <subcellularLocation>
        <location evidence="1">Cell membrane</location>
    </subcellularLocation>
</comment>
<dbReference type="GO" id="GO:0032486">
    <property type="term" value="P:Rap protein signal transduction"/>
    <property type="evidence" value="ECO:0000318"/>
    <property type="project" value="GO_Central"/>
</dbReference>
<name>H2MSW2_ORYLA</name>
<evidence type="ECO:0000256" key="3">
    <source>
        <dbReference type="ARBA" id="ARBA00022741"/>
    </source>
</evidence>
<evidence type="ECO:0000256" key="4">
    <source>
        <dbReference type="ARBA" id="ARBA00023134"/>
    </source>
</evidence>
<sequence>METCQCVTSLPFRCFPSESWAAVRPPPRCPSLPLIAPCVCVSVQTVQFVQGIFVEKYDPTIEDSYRKQVEIDGQQCMLEILDTAGTEQFTAMRDLYMKNGQGFALVYSITAQSTFNDLQDLREQILRVKDTEDVPMILVGNKCDLEVERVVAKESGIGLARQWNSCAFLETSAKSKINVNEVTDTPITTQPDLVPLGKPERTEGFGTTWPSLMLGFILDVCVCRSSTISSGRLTKRVRFREKPVKSPPVISSNDR</sequence>
<dbReference type="GO" id="GO:0019003">
    <property type="term" value="F:GDP binding"/>
    <property type="evidence" value="ECO:0000318"/>
    <property type="project" value="GO_Central"/>
</dbReference>
<proteinExistence type="predicted"/>
<dbReference type="FunFam" id="3.40.50.300:FF:001423">
    <property type="entry name" value="Ras family GTPase"/>
    <property type="match status" value="1"/>
</dbReference>
<dbReference type="InterPro" id="IPR027417">
    <property type="entry name" value="P-loop_NTPase"/>
</dbReference>
<dbReference type="SMART" id="SM00175">
    <property type="entry name" value="RAB"/>
    <property type="match status" value="1"/>
</dbReference>
<dbReference type="PANTHER" id="PTHR24070">
    <property type="entry name" value="RAS, DI-RAS, AND RHEB FAMILY MEMBERS OF SMALL GTPASE SUPERFAMILY"/>
    <property type="match status" value="1"/>
</dbReference>
<dbReference type="HOGENOM" id="CLU_041217_9_8_1"/>
<keyword evidence="3" id="KW-0547">Nucleotide-binding</keyword>
<organism evidence="5 6">
    <name type="scientific">Oryzias latipes</name>
    <name type="common">Japanese rice fish</name>
    <name type="synonym">Japanese killifish</name>
    <dbReference type="NCBI Taxonomy" id="8090"/>
    <lineage>
        <taxon>Eukaryota</taxon>
        <taxon>Metazoa</taxon>
        <taxon>Chordata</taxon>
        <taxon>Craniata</taxon>
        <taxon>Vertebrata</taxon>
        <taxon>Euteleostomi</taxon>
        <taxon>Actinopterygii</taxon>
        <taxon>Neopterygii</taxon>
        <taxon>Teleostei</taxon>
        <taxon>Neoteleostei</taxon>
        <taxon>Acanthomorphata</taxon>
        <taxon>Ovalentaria</taxon>
        <taxon>Atherinomorphae</taxon>
        <taxon>Beloniformes</taxon>
        <taxon>Adrianichthyidae</taxon>
        <taxon>Oryziinae</taxon>
        <taxon>Oryzias</taxon>
    </lineage>
</organism>
<dbReference type="PRINTS" id="PR00449">
    <property type="entry name" value="RASTRNSFRMNG"/>
</dbReference>
<dbReference type="GO" id="GO:0005886">
    <property type="term" value="C:plasma membrane"/>
    <property type="evidence" value="ECO:0000318"/>
    <property type="project" value="GO_Central"/>
</dbReference>
<evidence type="ECO:0000313" key="5">
    <source>
        <dbReference type="Ensembl" id="ENSORLP00000021855.2"/>
    </source>
</evidence>
<dbReference type="GO" id="GO:2000301">
    <property type="term" value="P:negative regulation of synaptic vesicle exocytosis"/>
    <property type="evidence" value="ECO:0000318"/>
    <property type="project" value="GO_Central"/>
</dbReference>
<protein>
    <submittedName>
        <fullName evidence="5">Uncharacterized protein</fullName>
    </submittedName>
</protein>
<dbReference type="eggNOG" id="KOG0395">
    <property type="taxonomic scope" value="Eukaryota"/>
</dbReference>
<dbReference type="PROSITE" id="PS51419">
    <property type="entry name" value="RAB"/>
    <property type="match status" value="1"/>
</dbReference>
<dbReference type="Proteomes" id="UP000001038">
    <property type="component" value="Chromosome 23"/>
</dbReference>
<evidence type="ECO:0000313" key="6">
    <source>
        <dbReference type="Proteomes" id="UP000001038"/>
    </source>
</evidence>
<dbReference type="GeneTree" id="ENSGT00940000164058"/>
<evidence type="ECO:0000256" key="2">
    <source>
        <dbReference type="ARBA" id="ARBA00022475"/>
    </source>
</evidence>
<evidence type="ECO:0000256" key="1">
    <source>
        <dbReference type="ARBA" id="ARBA00004236"/>
    </source>
</evidence>
<dbReference type="PROSITE" id="PS51420">
    <property type="entry name" value="RHO"/>
    <property type="match status" value="1"/>
</dbReference>
<reference evidence="5 6" key="1">
    <citation type="journal article" date="2007" name="Nature">
        <title>The medaka draft genome and insights into vertebrate genome evolution.</title>
        <authorList>
            <person name="Kasahara M."/>
            <person name="Naruse K."/>
            <person name="Sasaki S."/>
            <person name="Nakatani Y."/>
            <person name="Qu W."/>
            <person name="Ahsan B."/>
            <person name="Yamada T."/>
            <person name="Nagayasu Y."/>
            <person name="Doi K."/>
            <person name="Kasai Y."/>
            <person name="Jindo T."/>
            <person name="Kobayashi D."/>
            <person name="Shimada A."/>
            <person name="Toyoda A."/>
            <person name="Kuroki Y."/>
            <person name="Fujiyama A."/>
            <person name="Sasaki T."/>
            <person name="Shimizu A."/>
            <person name="Asakawa S."/>
            <person name="Shimizu N."/>
            <person name="Hashimoto S."/>
            <person name="Yang J."/>
            <person name="Lee Y."/>
            <person name="Matsushima K."/>
            <person name="Sugano S."/>
            <person name="Sakaizumi M."/>
            <person name="Narita T."/>
            <person name="Ohishi K."/>
            <person name="Haga S."/>
            <person name="Ohta F."/>
            <person name="Nomoto H."/>
            <person name="Nogata K."/>
            <person name="Morishita T."/>
            <person name="Endo T."/>
            <person name="Shin-I T."/>
            <person name="Takeda H."/>
            <person name="Morishita S."/>
            <person name="Kohara Y."/>
        </authorList>
    </citation>
    <scope>NUCLEOTIDE SEQUENCE [LARGE SCALE GENOMIC DNA]</scope>
    <source>
        <strain evidence="5 6">Hd-rR</strain>
    </source>
</reference>
<dbReference type="STRING" id="8090.ENSORLP00000021855"/>
<dbReference type="SMART" id="SM00173">
    <property type="entry name" value="RAS"/>
    <property type="match status" value="1"/>
</dbReference>
<dbReference type="Pfam" id="PF00071">
    <property type="entry name" value="Ras"/>
    <property type="match status" value="1"/>
</dbReference>
<accession>H2MSW2</accession>
<dbReference type="SUPFAM" id="SSF52540">
    <property type="entry name" value="P-loop containing nucleoside triphosphate hydrolases"/>
    <property type="match status" value="1"/>
</dbReference>
<keyword evidence="6" id="KW-1185">Reference proteome</keyword>
<dbReference type="GO" id="GO:0005525">
    <property type="term" value="F:GTP binding"/>
    <property type="evidence" value="ECO:0000318"/>
    <property type="project" value="GO_Central"/>
</dbReference>
<dbReference type="NCBIfam" id="TIGR00231">
    <property type="entry name" value="small_GTP"/>
    <property type="match status" value="1"/>
</dbReference>
<dbReference type="AlphaFoldDB" id="H2MSW2"/>
<dbReference type="Ensembl" id="ENSORLT00000021856.2">
    <property type="protein sequence ID" value="ENSORLP00000021855.2"/>
    <property type="gene ID" value="ENSORLG00000017481.2"/>
</dbReference>
<reference evidence="5" key="2">
    <citation type="submission" date="2025-08" db="UniProtKB">
        <authorList>
            <consortium name="Ensembl"/>
        </authorList>
    </citation>
    <scope>IDENTIFICATION</scope>
    <source>
        <strain evidence="5">Hd-rR</strain>
    </source>
</reference>
<dbReference type="Gene3D" id="3.40.50.300">
    <property type="entry name" value="P-loop containing nucleotide triphosphate hydrolases"/>
    <property type="match status" value="1"/>
</dbReference>
<dbReference type="InterPro" id="IPR001806">
    <property type="entry name" value="Small_GTPase"/>
</dbReference>
<dbReference type="InParanoid" id="H2MSW2"/>
<dbReference type="GO" id="GO:0071320">
    <property type="term" value="P:cellular response to cAMP"/>
    <property type="evidence" value="ECO:0000318"/>
    <property type="project" value="GO_Central"/>
</dbReference>
<dbReference type="PROSITE" id="PS51421">
    <property type="entry name" value="RAS"/>
    <property type="match status" value="1"/>
</dbReference>
<dbReference type="SMART" id="SM00174">
    <property type="entry name" value="RHO"/>
    <property type="match status" value="1"/>
</dbReference>
<gene>
    <name evidence="5" type="primary">LOC101172864</name>
</gene>
<keyword evidence="2" id="KW-0472">Membrane</keyword>
<dbReference type="Bgee" id="ENSORLG00000017481">
    <property type="expression patterns" value="Expressed in heart and 14 other cell types or tissues"/>
</dbReference>
<keyword evidence="4" id="KW-0342">GTP-binding</keyword>
<dbReference type="InterPro" id="IPR005225">
    <property type="entry name" value="Small_GTP-bd"/>
</dbReference>
<dbReference type="InterPro" id="IPR020849">
    <property type="entry name" value="Small_GTPase_Ras-type"/>
</dbReference>
<keyword evidence="2" id="KW-1003">Cell membrane</keyword>